<dbReference type="NCBIfam" id="NF007788">
    <property type="entry name" value="PRK10481.1"/>
    <property type="match status" value="1"/>
</dbReference>
<protein>
    <recommendedName>
        <fullName evidence="3">AroM protein</fullName>
    </recommendedName>
</protein>
<proteinExistence type="predicted"/>
<organism evidence="1 2">
    <name type="scientific">Planococcus massiliensis</name>
    <dbReference type="NCBI Taxonomy" id="1499687"/>
    <lineage>
        <taxon>Bacteria</taxon>
        <taxon>Bacillati</taxon>
        <taxon>Bacillota</taxon>
        <taxon>Bacilli</taxon>
        <taxon>Bacillales</taxon>
        <taxon>Caryophanaceae</taxon>
        <taxon>Planococcus</taxon>
    </lineage>
</organism>
<dbReference type="OrthoDB" id="9798683at2"/>
<evidence type="ECO:0000313" key="2">
    <source>
        <dbReference type="Proteomes" id="UP000043699"/>
    </source>
</evidence>
<dbReference type="AlphaFoldDB" id="A0A098EJQ4"/>
<gene>
    <name evidence="1" type="ORF">BN1080_00977</name>
</gene>
<reference evidence="1 2" key="1">
    <citation type="submission" date="2014-09" db="EMBL/GenBank/DDBJ databases">
        <authorList>
            <person name="Urmite Genomes Urmite Genomes"/>
        </authorList>
    </citation>
    <scope>NUCLEOTIDE SEQUENCE [LARGE SCALE GENOMIC DNA]</scope>
    <source>
        <strain evidence="1 2">ES2</strain>
    </source>
</reference>
<evidence type="ECO:0000313" key="1">
    <source>
        <dbReference type="EMBL" id="CEG22057.1"/>
    </source>
</evidence>
<keyword evidence="2" id="KW-1185">Reference proteome</keyword>
<dbReference type="EMBL" id="CCXS01000001">
    <property type="protein sequence ID" value="CEG22057.1"/>
    <property type="molecule type" value="Genomic_DNA"/>
</dbReference>
<dbReference type="Pfam" id="PF07302">
    <property type="entry name" value="AroM"/>
    <property type="match status" value="1"/>
</dbReference>
<dbReference type="InterPro" id="IPR010843">
    <property type="entry name" value="Uncharacterised_AroM"/>
</dbReference>
<sequence>MTRSKVGVLTIGQSPRTDVTPSIQRILGEGVGIIEAGGLDILKDDEMHLVSPGTVDTTYISKLRNGASIKIGKSKLLPLLQDELSRLEEQTEVTIMLCTGDFPSLTAAKPIIYPDKILNATVQSLMDNGTLGLIIPLEEQRGSLLEKWHQPNIELKTEVASPYEESDIRGAAQKLKEQGASVIVMDCMGYNEFHKEEAVKGSGLSVLLPRTLVARIAAEYLS</sequence>
<dbReference type="STRING" id="1499687.BN1080_00977"/>
<evidence type="ECO:0008006" key="3">
    <source>
        <dbReference type="Google" id="ProtNLM"/>
    </source>
</evidence>
<accession>A0A098EJQ4</accession>
<dbReference type="Proteomes" id="UP000043699">
    <property type="component" value="Unassembled WGS sequence"/>
</dbReference>
<name>A0A098EJQ4_9BACL</name>
<dbReference type="RefSeq" id="WP_052650790.1">
    <property type="nucleotide sequence ID" value="NZ_CCXS01000001.1"/>
</dbReference>